<feature type="non-terminal residue" evidence="2">
    <location>
        <position position="196"/>
    </location>
</feature>
<feature type="non-terminal residue" evidence="2">
    <location>
        <position position="1"/>
    </location>
</feature>
<comment type="caution">
    <text evidence="2">The sequence shown here is derived from an EMBL/GenBank/DDBJ whole genome shotgun (WGS) entry which is preliminary data.</text>
</comment>
<evidence type="ECO:0008006" key="4">
    <source>
        <dbReference type="Google" id="ProtNLM"/>
    </source>
</evidence>
<evidence type="ECO:0000313" key="2">
    <source>
        <dbReference type="EMBL" id="MBA0554056.1"/>
    </source>
</evidence>
<feature type="region of interest" description="Disordered" evidence="1">
    <location>
        <begin position="173"/>
        <end position="196"/>
    </location>
</feature>
<dbReference type="EMBL" id="JABEZX010000004">
    <property type="protein sequence ID" value="MBA0554056.1"/>
    <property type="molecule type" value="Genomic_DNA"/>
</dbReference>
<proteinExistence type="predicted"/>
<name>A0A7J8LNN8_9ROSI</name>
<protein>
    <recommendedName>
        <fullName evidence="4">DUF4283 domain-containing protein</fullName>
    </recommendedName>
</protein>
<reference evidence="2 3" key="1">
    <citation type="journal article" date="2019" name="Genome Biol. Evol.">
        <title>Insights into the evolution of the New World diploid cottons (Gossypium, subgenus Houzingenia) based on genome sequencing.</title>
        <authorList>
            <person name="Grover C.E."/>
            <person name="Arick M.A. 2nd"/>
            <person name="Thrash A."/>
            <person name="Conover J.L."/>
            <person name="Sanders W.S."/>
            <person name="Peterson D.G."/>
            <person name="Frelichowski J.E."/>
            <person name="Scheffler J.A."/>
            <person name="Scheffler B.E."/>
            <person name="Wendel J.F."/>
        </authorList>
    </citation>
    <scope>NUCLEOTIDE SEQUENCE [LARGE SCALE GENOMIC DNA]</scope>
    <source>
        <strain evidence="2">157</strain>
        <tissue evidence="2">Leaf</tissue>
    </source>
</reference>
<dbReference type="AlphaFoldDB" id="A0A7J8LNN8"/>
<dbReference type="Proteomes" id="UP000593572">
    <property type="component" value="Unassembled WGS sequence"/>
</dbReference>
<gene>
    <name evidence="2" type="ORF">Golob_013188</name>
</gene>
<sequence length="196" mass="22418">GEANTQDGVVDVPVKVILSLDRPRSWKDNFIGTGLRAYDNTIISTKYDGDDLDLLDKDIMRSLVNSISAFDLYYQPYPNMVMAWIRLPGLPRHMYKRKILWEIGGMIRRVAKLDFNTDNRVRGRFTRMAIYVNIGKALISQVLINGVLQKIEYEYLPTESRLMKKNNLAQKELGSALEQKTATRGPLPTGQTQQRP</sequence>
<dbReference type="InterPro" id="IPR040256">
    <property type="entry name" value="At4g02000-like"/>
</dbReference>
<dbReference type="PANTHER" id="PTHR31286">
    <property type="entry name" value="GLYCINE-RICH CELL WALL STRUCTURAL PROTEIN 1.8-LIKE"/>
    <property type="match status" value="1"/>
</dbReference>
<organism evidence="2 3">
    <name type="scientific">Gossypium lobatum</name>
    <dbReference type="NCBI Taxonomy" id="34289"/>
    <lineage>
        <taxon>Eukaryota</taxon>
        <taxon>Viridiplantae</taxon>
        <taxon>Streptophyta</taxon>
        <taxon>Embryophyta</taxon>
        <taxon>Tracheophyta</taxon>
        <taxon>Spermatophyta</taxon>
        <taxon>Magnoliopsida</taxon>
        <taxon>eudicotyledons</taxon>
        <taxon>Gunneridae</taxon>
        <taxon>Pentapetalae</taxon>
        <taxon>rosids</taxon>
        <taxon>malvids</taxon>
        <taxon>Malvales</taxon>
        <taxon>Malvaceae</taxon>
        <taxon>Malvoideae</taxon>
        <taxon>Gossypium</taxon>
    </lineage>
</organism>
<accession>A0A7J8LNN8</accession>
<evidence type="ECO:0000256" key="1">
    <source>
        <dbReference type="SAM" id="MobiDB-lite"/>
    </source>
</evidence>
<evidence type="ECO:0000313" key="3">
    <source>
        <dbReference type="Proteomes" id="UP000593572"/>
    </source>
</evidence>
<keyword evidence="3" id="KW-1185">Reference proteome</keyword>
<dbReference type="PANTHER" id="PTHR31286:SF173">
    <property type="entry name" value="DUF4283 DOMAIN-CONTAINING PROTEIN"/>
    <property type="match status" value="1"/>
</dbReference>